<dbReference type="Pfam" id="PF07350">
    <property type="entry name" value="Gig2-like"/>
    <property type="match status" value="1"/>
</dbReference>
<dbReference type="PANTHER" id="PTHR30613">
    <property type="entry name" value="UNCHARACTERIZED PROTEIN YBIU-RELATED"/>
    <property type="match status" value="1"/>
</dbReference>
<dbReference type="InterPro" id="IPR027443">
    <property type="entry name" value="IPNS-like_sf"/>
</dbReference>
<dbReference type="SUPFAM" id="SSF51197">
    <property type="entry name" value="Clavaminate synthase-like"/>
    <property type="match status" value="1"/>
</dbReference>
<reference evidence="1" key="1">
    <citation type="journal article" date="2020" name="New Phytol.">
        <title>Comparative genomics reveals dynamic genome evolution in host specialist ectomycorrhizal fungi.</title>
        <authorList>
            <person name="Lofgren L.A."/>
            <person name="Nguyen N.H."/>
            <person name="Vilgalys R."/>
            <person name="Ruytinx J."/>
            <person name="Liao H.L."/>
            <person name="Branco S."/>
            <person name="Kuo A."/>
            <person name="LaButti K."/>
            <person name="Lipzen A."/>
            <person name="Andreopoulos W."/>
            <person name="Pangilinan J."/>
            <person name="Riley R."/>
            <person name="Hundley H."/>
            <person name="Na H."/>
            <person name="Barry K."/>
            <person name="Grigoriev I.V."/>
            <person name="Stajich J.E."/>
            <person name="Kennedy P.G."/>
        </authorList>
    </citation>
    <scope>NUCLEOTIDE SEQUENCE</scope>
    <source>
        <strain evidence="1">S12</strain>
    </source>
</reference>
<keyword evidence="2" id="KW-1185">Reference proteome</keyword>
<dbReference type="RefSeq" id="XP_041166624.1">
    <property type="nucleotide sequence ID" value="XM_041301590.1"/>
</dbReference>
<dbReference type="OrthoDB" id="8249012at2759"/>
<dbReference type="Gene3D" id="2.60.120.330">
    <property type="entry name" value="B-lactam Antibiotic, Isopenicillin N Synthase, Chain"/>
    <property type="match status" value="1"/>
</dbReference>
<accession>A0A9P7DWN4</accession>
<dbReference type="InterPro" id="IPR010856">
    <property type="entry name" value="Gig2-like"/>
</dbReference>
<dbReference type="GeneID" id="64595354"/>
<protein>
    <recommendedName>
        <fullName evidence="3">DUF1479-domain-containing protein</fullName>
    </recommendedName>
</protein>
<name>A0A9P7DWN4_9AGAM</name>
<organism evidence="1 2">
    <name type="scientific">Suillus plorans</name>
    <dbReference type="NCBI Taxonomy" id="116603"/>
    <lineage>
        <taxon>Eukaryota</taxon>
        <taxon>Fungi</taxon>
        <taxon>Dikarya</taxon>
        <taxon>Basidiomycota</taxon>
        <taxon>Agaricomycotina</taxon>
        <taxon>Agaricomycetes</taxon>
        <taxon>Agaricomycetidae</taxon>
        <taxon>Boletales</taxon>
        <taxon>Suillineae</taxon>
        <taxon>Suillaceae</taxon>
        <taxon>Suillus</taxon>
    </lineage>
</organism>
<dbReference type="PANTHER" id="PTHR30613:SF1">
    <property type="entry name" value="DUF1479 DOMAIN PROTEIN (AFU_ORTHOLOGUE AFUA_5G09280)"/>
    <property type="match status" value="1"/>
</dbReference>
<evidence type="ECO:0008006" key="3">
    <source>
        <dbReference type="Google" id="ProtNLM"/>
    </source>
</evidence>
<proteinExistence type="predicted"/>
<comment type="caution">
    <text evidence="1">The sequence shown here is derived from an EMBL/GenBank/DDBJ whole genome shotgun (WGS) entry which is preliminary data.</text>
</comment>
<gene>
    <name evidence="1" type="ORF">HD556DRAFT_1327910</name>
</gene>
<dbReference type="Proteomes" id="UP000719766">
    <property type="component" value="Unassembled WGS sequence"/>
</dbReference>
<sequence>MRVIIVRNTHRGNSLYLLCFVNGPPDHSISTNILYHGKYISPSHFELFIIAGFYIPRSNMQSTTWPERFVDLKRQIVEATPDYEKRLTESWKDLLGELDKRTADIAQAGPNYIPQVRYEDLDKLSVEEVDIIRRKGTVVIKDVVDDSEARAWKTALDDFVKANPHVQGFPEQDKQFFMLYWTRPQVQARAHPNVLKASAWLNKQYHVKSGKPLEGVDLNVPLVYADRFRIRHPGPGWNNFPPHVDGGAIERWEDESFRKCFADILSGNWRAHDPYELEGRLDARSSLYGRPGQATIFRSYQGWLAMSEAAPTQGTLRVFPDLVLSNAYTILRPFFRPTVPLDSEDLLKPENWVFDISTPDFPGILIHPTGFSGPRPTPEVHPHLRLEKTMTSVPKVNPGDMVFWHCDVVHSVEEEHTGQEDSAVMYIGAVPQTPMNTEYVKKQAETFLAGINPPDFVKDQPNTTYVGLGADTDVKEHIARVAMGLPIQVA</sequence>
<dbReference type="AlphaFoldDB" id="A0A9P7DWN4"/>
<evidence type="ECO:0000313" key="1">
    <source>
        <dbReference type="EMBL" id="KAG1805009.1"/>
    </source>
</evidence>
<evidence type="ECO:0000313" key="2">
    <source>
        <dbReference type="Proteomes" id="UP000719766"/>
    </source>
</evidence>
<dbReference type="EMBL" id="JABBWE010000003">
    <property type="protein sequence ID" value="KAG1805009.1"/>
    <property type="molecule type" value="Genomic_DNA"/>
</dbReference>